<protein>
    <submittedName>
        <fullName evidence="1">Uncharacterized protein</fullName>
    </submittedName>
</protein>
<name>A0A927FDY2_9BURK</name>
<dbReference type="Proteomes" id="UP000647424">
    <property type="component" value="Unassembled WGS sequence"/>
</dbReference>
<proteinExistence type="predicted"/>
<accession>A0A927FDY2</accession>
<organism evidence="1 2">
    <name type="scientific">Limnohabitans radicicola</name>
    <dbReference type="NCBI Taxonomy" id="2771427"/>
    <lineage>
        <taxon>Bacteria</taxon>
        <taxon>Pseudomonadati</taxon>
        <taxon>Pseudomonadota</taxon>
        <taxon>Betaproteobacteria</taxon>
        <taxon>Burkholderiales</taxon>
        <taxon>Comamonadaceae</taxon>
        <taxon>Limnohabitans</taxon>
    </lineage>
</organism>
<evidence type="ECO:0000313" key="2">
    <source>
        <dbReference type="Proteomes" id="UP000647424"/>
    </source>
</evidence>
<gene>
    <name evidence="1" type="ORF">IC609_00020</name>
</gene>
<reference evidence="1" key="1">
    <citation type="submission" date="2020-09" db="EMBL/GenBank/DDBJ databases">
        <title>Genome seq and assembly of Limnohabitants sp.</title>
        <authorList>
            <person name="Chhetri G."/>
        </authorList>
    </citation>
    <scope>NUCLEOTIDE SEQUENCE</scope>
    <source>
        <strain evidence="1">JUR4</strain>
    </source>
</reference>
<evidence type="ECO:0000313" key="1">
    <source>
        <dbReference type="EMBL" id="MBD8048911.1"/>
    </source>
</evidence>
<dbReference type="RefSeq" id="WP_191817424.1">
    <property type="nucleotide sequence ID" value="NZ_JACYFT010000001.1"/>
</dbReference>
<comment type="caution">
    <text evidence="1">The sequence shown here is derived from an EMBL/GenBank/DDBJ whole genome shotgun (WGS) entry which is preliminary data.</text>
</comment>
<keyword evidence="2" id="KW-1185">Reference proteome</keyword>
<sequence>MKQAKAAFEKVASLKSDSREAHSMRVRMGMLCRAHLDKTFVAGAEQTARWQEAAALAVASGDAAPDLPTASRFQKIKSGETEVYVYLPDEYSHEAFVLGSKYQKTEVTAEKAIEAMQALANQISYYELRLPEPFVALSFLRDELAADASASEPAADEAAPPADKD</sequence>
<dbReference type="AlphaFoldDB" id="A0A927FDY2"/>
<dbReference type="EMBL" id="JACYFT010000001">
    <property type="protein sequence ID" value="MBD8048911.1"/>
    <property type="molecule type" value="Genomic_DNA"/>
</dbReference>